<gene>
    <name evidence="2" type="ORF">OCBIM_22031855mg</name>
</gene>
<protein>
    <submittedName>
        <fullName evidence="2">Uncharacterized protein</fullName>
    </submittedName>
</protein>
<feature type="region of interest" description="Disordered" evidence="1">
    <location>
        <begin position="235"/>
        <end position="281"/>
    </location>
</feature>
<reference evidence="2" key="1">
    <citation type="submission" date="2015-07" db="EMBL/GenBank/DDBJ databases">
        <title>MeaNS - Measles Nucleotide Surveillance Program.</title>
        <authorList>
            <person name="Tran T."/>
            <person name="Druce J."/>
        </authorList>
    </citation>
    <scope>NUCLEOTIDE SEQUENCE</scope>
    <source>
        <strain evidence="2">UCB-OBI-ISO-001</strain>
        <tissue evidence="2">Gonad</tissue>
    </source>
</reference>
<feature type="compositionally biased region" description="Basic residues" evidence="1">
    <location>
        <begin position="177"/>
        <end position="186"/>
    </location>
</feature>
<proteinExistence type="predicted"/>
<organism evidence="2">
    <name type="scientific">Octopus bimaculoides</name>
    <name type="common">California two-spotted octopus</name>
    <dbReference type="NCBI Taxonomy" id="37653"/>
    <lineage>
        <taxon>Eukaryota</taxon>
        <taxon>Metazoa</taxon>
        <taxon>Spiralia</taxon>
        <taxon>Lophotrochozoa</taxon>
        <taxon>Mollusca</taxon>
        <taxon>Cephalopoda</taxon>
        <taxon>Coleoidea</taxon>
        <taxon>Octopodiformes</taxon>
        <taxon>Octopoda</taxon>
        <taxon>Incirrata</taxon>
        <taxon>Octopodidae</taxon>
        <taxon>Octopus</taxon>
    </lineage>
</organism>
<evidence type="ECO:0000256" key="1">
    <source>
        <dbReference type="SAM" id="MobiDB-lite"/>
    </source>
</evidence>
<name>A0A0L8GL55_OCTBM</name>
<feature type="compositionally biased region" description="Basic and acidic residues" evidence="1">
    <location>
        <begin position="137"/>
        <end position="172"/>
    </location>
</feature>
<sequence>MASGSVSSMGSYAKATAVRKPVPLETKLIKLDMEELTEEEIEECLGEIVNEAMYIGRGRKFGTVEVRFATIEEATKHATNILRSTKIALLPSYRGRRSVRIRIPRVPPEIKPEWLVATVLAETKEDPELGPVAETKPQQEKAQAEEENIVDHTEEMKERQKCETEETKKKNENGATNHKKRKKNKSKERSTENIKEIEKPEINNVQEEEERTDKDVKYKGVLMVVTVTMDEVVMNKGEEEIHPPPDKRVEEVRLESSKEKTQERPREEQEEDEWILEKEEE</sequence>
<evidence type="ECO:0000313" key="2">
    <source>
        <dbReference type="EMBL" id="KOF77648.1"/>
    </source>
</evidence>
<feature type="region of interest" description="Disordered" evidence="1">
    <location>
        <begin position="125"/>
        <end position="217"/>
    </location>
</feature>
<feature type="compositionally biased region" description="Acidic residues" evidence="1">
    <location>
        <begin position="268"/>
        <end position="281"/>
    </location>
</feature>
<dbReference type="AlphaFoldDB" id="A0A0L8GL55"/>
<feature type="compositionally biased region" description="Basic and acidic residues" evidence="1">
    <location>
        <begin position="187"/>
        <end position="201"/>
    </location>
</feature>
<dbReference type="EMBL" id="KQ421359">
    <property type="protein sequence ID" value="KOF77648.1"/>
    <property type="molecule type" value="Genomic_DNA"/>
</dbReference>
<accession>A0A0L8GL55</accession>
<feature type="compositionally biased region" description="Basic and acidic residues" evidence="1">
    <location>
        <begin position="236"/>
        <end position="267"/>
    </location>
</feature>